<dbReference type="OrthoDB" id="285016at2"/>
<name>A0A318H6R1_9MYCO</name>
<organism evidence="2 3">
    <name type="scientific">Mycolicibacterium moriokaense</name>
    <dbReference type="NCBI Taxonomy" id="39691"/>
    <lineage>
        <taxon>Bacteria</taxon>
        <taxon>Bacillati</taxon>
        <taxon>Actinomycetota</taxon>
        <taxon>Actinomycetes</taxon>
        <taxon>Mycobacteriales</taxon>
        <taxon>Mycobacteriaceae</taxon>
        <taxon>Mycolicibacterium</taxon>
    </lineage>
</organism>
<dbReference type="Gene3D" id="3.90.25.10">
    <property type="entry name" value="UDP-galactose 4-epimerase, domain 1"/>
    <property type="match status" value="1"/>
</dbReference>
<evidence type="ECO:0000313" key="2">
    <source>
        <dbReference type="EMBL" id="PXW99933.1"/>
    </source>
</evidence>
<dbReference type="InterPro" id="IPR051604">
    <property type="entry name" value="Ergot_Alk_Oxidoreductase"/>
</dbReference>
<dbReference type="Proteomes" id="UP000247781">
    <property type="component" value="Unassembled WGS sequence"/>
</dbReference>
<dbReference type="AlphaFoldDB" id="A0A318H6R1"/>
<proteinExistence type="predicted"/>
<protein>
    <submittedName>
        <fullName evidence="2">Uncharacterized protein YbjT (DUF2867 family)</fullName>
    </submittedName>
</protein>
<evidence type="ECO:0000313" key="3">
    <source>
        <dbReference type="Proteomes" id="UP000247781"/>
    </source>
</evidence>
<dbReference type="InterPro" id="IPR036291">
    <property type="entry name" value="NAD(P)-bd_dom_sf"/>
</dbReference>
<reference evidence="2 3" key="2">
    <citation type="submission" date="2018-06" db="EMBL/GenBank/DDBJ databases">
        <title>Sequencing of bacterial isolates from soil warming experiment in Harvard Forest, Massachusetts, USA.</title>
        <authorList>
            <person name="Deangelis K.PhD."/>
        </authorList>
    </citation>
    <scope>NUCLEOTIDE SEQUENCE [LARGE SCALE GENOMIC DNA]</scope>
    <source>
        <strain evidence="2 3">GAS496</strain>
    </source>
</reference>
<feature type="domain" description="NAD(P)-binding" evidence="1">
    <location>
        <begin position="10"/>
        <end position="125"/>
    </location>
</feature>
<dbReference type="SUPFAM" id="SSF51735">
    <property type="entry name" value="NAD(P)-binding Rossmann-fold domains"/>
    <property type="match status" value="1"/>
</dbReference>
<evidence type="ECO:0000259" key="1">
    <source>
        <dbReference type="Pfam" id="PF13460"/>
    </source>
</evidence>
<dbReference type="Pfam" id="PF13460">
    <property type="entry name" value="NAD_binding_10"/>
    <property type="match status" value="1"/>
</dbReference>
<gene>
    <name evidence="2" type="ORF">C8E89_13711</name>
</gene>
<dbReference type="InterPro" id="IPR016040">
    <property type="entry name" value="NAD(P)-bd_dom"/>
</dbReference>
<accession>A0A318H6R1</accession>
<dbReference type="PANTHER" id="PTHR43162:SF1">
    <property type="entry name" value="PRESTALK A DIFFERENTIATION PROTEIN A"/>
    <property type="match status" value="1"/>
</dbReference>
<reference evidence="3" key="1">
    <citation type="submission" date="2018-05" db="EMBL/GenBank/DDBJ databases">
        <authorList>
            <person name="Deangelis K."/>
            <person name="Huntemann M."/>
            <person name="Clum A."/>
            <person name="Pillay M."/>
            <person name="Palaniappan K."/>
            <person name="Varghese N."/>
            <person name="Mikhailova N."/>
            <person name="Stamatis D."/>
            <person name="Reddy T."/>
            <person name="Daum C."/>
            <person name="Shapiro N."/>
            <person name="Ivanova N."/>
            <person name="Kyrpides N."/>
            <person name="Woyke T."/>
        </authorList>
    </citation>
    <scope>NUCLEOTIDE SEQUENCE [LARGE SCALE GENOMIC DNA]</scope>
    <source>
        <strain evidence="3">GAS496</strain>
    </source>
</reference>
<dbReference type="PANTHER" id="PTHR43162">
    <property type="match status" value="1"/>
</dbReference>
<dbReference type="RefSeq" id="WP_110319884.1">
    <property type="nucleotide sequence ID" value="NZ_QJJU01000037.1"/>
</dbReference>
<comment type="caution">
    <text evidence="2">The sequence shown here is derived from an EMBL/GenBank/DDBJ whole genome shotgun (WGS) entry which is preliminary data.</text>
</comment>
<dbReference type="Gene3D" id="3.40.50.720">
    <property type="entry name" value="NAD(P)-binding Rossmann-like Domain"/>
    <property type="match status" value="1"/>
</dbReference>
<sequence length="374" mass="40794">MANGRVLVTGAAGKIGGAVAAQLLERGVATRALVHRDDARSARLRSLGAETVVADMFDVQQVQAAMEGVHRLFFNLPYHPYALDSAVTFAVAARRAGVEVVVALGQWLASPEHPSLMTRHHWLSDKLFALLPDTAHVAVDPGLFADNYLQVLPYAAQLGVLPMPTGAARNAPPSNEDIARVAVGALLDPRRHDGRVYRPTGPKLLSGSDIADAVGEALGRPVRHIDIPPRMFMRAVRVGAKQLGADMFFQSGLRHYLPENAFGIWEMGAPTTHVRDVAGVDPEDFLTIARRYVSATDTRRTAGNIVRQIGLLMLTSVVPMHRLDKFDRRQQHPQPGQPRYSGESSIWRDEHIPSAGLTHYRFGEIEAPPMSVSS</sequence>
<keyword evidence="3" id="KW-1185">Reference proteome</keyword>
<dbReference type="EMBL" id="QJJU01000037">
    <property type="protein sequence ID" value="PXW99933.1"/>
    <property type="molecule type" value="Genomic_DNA"/>
</dbReference>